<feature type="transmembrane region" description="Helical" evidence="1">
    <location>
        <begin position="7"/>
        <end position="26"/>
    </location>
</feature>
<feature type="transmembrane region" description="Helical" evidence="1">
    <location>
        <begin position="38"/>
        <end position="57"/>
    </location>
</feature>
<dbReference type="Proteomes" id="UP000228680">
    <property type="component" value="Unassembled WGS sequence"/>
</dbReference>
<proteinExistence type="predicted"/>
<name>A0A2M9EYF4_9BACL</name>
<gene>
    <name evidence="2" type="ORF">CQS04_10045</name>
</gene>
<reference evidence="2 3" key="1">
    <citation type="submission" date="2017-10" db="EMBL/GenBank/DDBJ databases">
        <title>Draft genome of Chryseomicrobium casticus sp. nov.</title>
        <authorList>
            <person name="Chakraborty R."/>
            <person name="Saha T."/>
        </authorList>
    </citation>
    <scope>NUCLEOTIDE SEQUENCE [LARGE SCALE GENOMIC DNA]</scope>
    <source>
        <strain evidence="2 3">ET03</strain>
    </source>
</reference>
<keyword evidence="1" id="KW-0812">Transmembrane</keyword>
<comment type="caution">
    <text evidence="2">The sequence shown here is derived from an EMBL/GenBank/DDBJ whole genome shotgun (WGS) entry which is preliminary data.</text>
</comment>
<evidence type="ECO:0000313" key="3">
    <source>
        <dbReference type="Proteomes" id="UP000228680"/>
    </source>
</evidence>
<sequence length="502" mass="57812">MKGILKFVLYMGVLLLFIIGSSWMIFSFDEMRGMLVGVLLWCIPFGLFVISLIALAMGKLPKLGIRSRLSAAVVLLTSILAGASLILLVISNVFVIQAGNTGATALEKIAWYGKLTGQMPMQSDAFKVEGKYATYYVTKDNEEKVVVMEEMFPRVEAQLDRFLPPVTSGEKPEIELHQSESTLNLLQMEPEMSGVYNVLTGKINLNANQLGWEELVIHEYTHYRVHQFQLQEVGEHRSIPHWLEEGFAQMMMGTLPLGPFDHYKEFTLQDATSKIANMNNPMQDVYTYGQVLSLEISKEASKEQFQAWLLTEDNAVIEQEIRDLYAIPETVLTHQFLFEKYEATLAKDPGYFDRLLKVTADGWEDEWDSYKKDMYFPMYKEYLPILQNVVIVELEWDKGEQILNEWIQYDPILSQEEIQQEQAYLVAGRGELEEAISLMEVALNKQEHFERSEKMNYYLSIYKLLLEDPFHPEALSKLEERTIYSSGTQKWLQQIQDESSSQ</sequence>
<organism evidence="2 3">
    <name type="scientific">Chryseomicrobium excrementi</name>
    <dbReference type="NCBI Taxonomy" id="2041346"/>
    <lineage>
        <taxon>Bacteria</taxon>
        <taxon>Bacillati</taxon>
        <taxon>Bacillota</taxon>
        <taxon>Bacilli</taxon>
        <taxon>Bacillales</taxon>
        <taxon>Caryophanaceae</taxon>
        <taxon>Chryseomicrobium</taxon>
    </lineage>
</organism>
<evidence type="ECO:0000256" key="1">
    <source>
        <dbReference type="SAM" id="Phobius"/>
    </source>
</evidence>
<keyword evidence="1" id="KW-1133">Transmembrane helix</keyword>
<keyword evidence="1" id="KW-0472">Membrane</keyword>
<accession>A0A2M9EYF4</accession>
<dbReference type="OrthoDB" id="43895at2"/>
<evidence type="ECO:0000313" key="2">
    <source>
        <dbReference type="EMBL" id="PJK16239.1"/>
    </source>
</evidence>
<dbReference type="AlphaFoldDB" id="A0A2M9EYF4"/>
<keyword evidence="3" id="KW-1185">Reference proteome</keyword>
<dbReference type="EMBL" id="PCGR01000003">
    <property type="protein sequence ID" value="PJK16239.1"/>
    <property type="molecule type" value="Genomic_DNA"/>
</dbReference>
<feature type="transmembrane region" description="Helical" evidence="1">
    <location>
        <begin position="69"/>
        <end position="90"/>
    </location>
</feature>
<protein>
    <submittedName>
        <fullName evidence="2">Uncharacterized protein</fullName>
    </submittedName>
</protein>